<evidence type="ECO:0000313" key="8">
    <source>
        <dbReference type="EMBL" id="SQD79090.1"/>
    </source>
</evidence>
<dbReference type="InterPro" id="IPR051449">
    <property type="entry name" value="ABC-2_transporter_component"/>
</dbReference>
<dbReference type="Gene3D" id="3.40.1710.10">
    <property type="entry name" value="abc type-2 transporter like domain"/>
    <property type="match status" value="1"/>
</dbReference>
<evidence type="ECO:0000259" key="7">
    <source>
        <dbReference type="Pfam" id="PF12698"/>
    </source>
</evidence>
<feature type="transmembrane region" description="Helical" evidence="6">
    <location>
        <begin position="232"/>
        <end position="254"/>
    </location>
</feature>
<sequence length="390" mass="43539">MTMNKFLALVVLEIKSIFADRSILLTMFGGIIMYSILYPLPYSQQVARNVEIVVIDYDRSSMSRELIRMVNATPDTHITGQVNSVKEAEALIETGAIKGFLIIPEHFRRDLYMEKAVTLSLGGDASYFMTYSTIASGILKAGGTLSAKIKVARLTVDKENMLLAKQQWQPASLNLQPVFNQLNGYLDYVVPAVFILILQQTLLIVSGILSGGQNERSRAKEQGYWLTASPTLLLLARCVVFLSLYLVFSLYYFGFALDMYGVNRLAAAWDILKLLVPFLLAVVCLGVALGQLYNQAETATQVILFSSMPVLFSSGFIWPISEIPAWLVMVSQLFPSTAAIQGLLQLNQMGADFEMVRHFQTQLLIQCFAYALLAIMLLAYKQRKYSLNAR</sequence>
<feature type="transmembrane region" description="Helical" evidence="6">
    <location>
        <begin position="302"/>
        <end position="321"/>
    </location>
</feature>
<dbReference type="Pfam" id="PF12698">
    <property type="entry name" value="ABC2_membrane_3"/>
    <property type="match status" value="1"/>
</dbReference>
<evidence type="ECO:0000256" key="1">
    <source>
        <dbReference type="ARBA" id="ARBA00004651"/>
    </source>
</evidence>
<evidence type="ECO:0000256" key="2">
    <source>
        <dbReference type="ARBA" id="ARBA00022475"/>
    </source>
</evidence>
<accession>A0A330LQE4</accession>
<keyword evidence="3 6" id="KW-0812">Transmembrane</keyword>
<keyword evidence="5 6" id="KW-0472">Membrane</keyword>
<evidence type="ECO:0000313" key="9">
    <source>
        <dbReference type="Proteomes" id="UP000250163"/>
    </source>
</evidence>
<dbReference type="AlphaFoldDB" id="A0A330LQE4"/>
<dbReference type="KEGG" id="mya:MORIYA_2614"/>
<dbReference type="Proteomes" id="UP000250163">
    <property type="component" value="Chromosome MORIYA"/>
</dbReference>
<feature type="domain" description="ABC-2 type transporter transmembrane" evidence="7">
    <location>
        <begin position="22"/>
        <end position="375"/>
    </location>
</feature>
<evidence type="ECO:0000256" key="3">
    <source>
        <dbReference type="ARBA" id="ARBA00022692"/>
    </source>
</evidence>
<reference evidence="9" key="1">
    <citation type="submission" date="2018-05" db="EMBL/GenBank/DDBJ databases">
        <authorList>
            <person name="Cea G.-C."/>
            <person name="William W."/>
        </authorList>
    </citation>
    <scope>NUCLEOTIDE SEQUENCE [LARGE SCALE GENOMIC DNA]</scope>
    <source>
        <strain evidence="9">DB21MT 5</strain>
    </source>
</reference>
<proteinExistence type="predicted"/>
<protein>
    <recommendedName>
        <fullName evidence="7">ABC-2 type transporter transmembrane domain-containing protein</fullName>
    </recommendedName>
</protein>
<name>A0A330LQE4_9GAMM</name>
<dbReference type="PANTHER" id="PTHR30294">
    <property type="entry name" value="MEMBRANE COMPONENT OF ABC TRANSPORTER YHHJ-RELATED"/>
    <property type="match status" value="1"/>
</dbReference>
<evidence type="ECO:0000256" key="5">
    <source>
        <dbReference type="ARBA" id="ARBA00023136"/>
    </source>
</evidence>
<gene>
    <name evidence="8" type="ORF">MORIYA_2614</name>
</gene>
<dbReference type="PANTHER" id="PTHR30294:SF46">
    <property type="entry name" value="ABC TRANSPORTER PERMEASE"/>
    <property type="match status" value="1"/>
</dbReference>
<keyword evidence="2" id="KW-1003">Cell membrane</keyword>
<evidence type="ECO:0000256" key="6">
    <source>
        <dbReference type="SAM" id="Phobius"/>
    </source>
</evidence>
<dbReference type="EMBL" id="LS483250">
    <property type="protein sequence ID" value="SQD79090.1"/>
    <property type="molecule type" value="Genomic_DNA"/>
</dbReference>
<feature type="transmembrane region" description="Helical" evidence="6">
    <location>
        <begin position="363"/>
        <end position="380"/>
    </location>
</feature>
<keyword evidence="9" id="KW-1185">Reference proteome</keyword>
<dbReference type="GO" id="GO:0005886">
    <property type="term" value="C:plasma membrane"/>
    <property type="evidence" value="ECO:0007669"/>
    <property type="project" value="UniProtKB-SubCell"/>
</dbReference>
<feature type="transmembrane region" description="Helical" evidence="6">
    <location>
        <begin position="274"/>
        <end position="293"/>
    </location>
</feature>
<organism evidence="8 9">
    <name type="scientific">Moritella yayanosii</name>
    <dbReference type="NCBI Taxonomy" id="69539"/>
    <lineage>
        <taxon>Bacteria</taxon>
        <taxon>Pseudomonadati</taxon>
        <taxon>Pseudomonadota</taxon>
        <taxon>Gammaproteobacteria</taxon>
        <taxon>Alteromonadales</taxon>
        <taxon>Moritellaceae</taxon>
        <taxon>Moritella</taxon>
    </lineage>
</organism>
<evidence type="ECO:0000256" key="4">
    <source>
        <dbReference type="ARBA" id="ARBA00022989"/>
    </source>
</evidence>
<feature type="transmembrane region" description="Helical" evidence="6">
    <location>
        <begin position="188"/>
        <end position="211"/>
    </location>
</feature>
<keyword evidence="4 6" id="KW-1133">Transmembrane helix</keyword>
<comment type="subcellular location">
    <subcellularLocation>
        <location evidence="1">Cell membrane</location>
        <topology evidence="1">Multi-pass membrane protein</topology>
    </subcellularLocation>
</comment>
<dbReference type="InterPro" id="IPR013525">
    <property type="entry name" value="ABC2_TM"/>
</dbReference>
<dbReference type="GO" id="GO:0140359">
    <property type="term" value="F:ABC-type transporter activity"/>
    <property type="evidence" value="ECO:0007669"/>
    <property type="project" value="InterPro"/>
</dbReference>